<dbReference type="Proteomes" id="UP000694520">
    <property type="component" value="Chromosome 14"/>
</dbReference>
<dbReference type="PANTHER" id="PTHR46441:SF1">
    <property type="entry name" value="EPIDIDYMAL PROTEIN ME9"/>
    <property type="match status" value="1"/>
</dbReference>
<feature type="transmembrane region" description="Helical" evidence="6">
    <location>
        <begin position="191"/>
        <end position="212"/>
    </location>
</feature>
<keyword evidence="4 6" id="KW-1133">Transmembrane helix</keyword>
<protein>
    <recommendedName>
        <fullName evidence="9">Transmembrane epididymal protein 1</fullName>
    </recommendedName>
</protein>
<reference evidence="7" key="1">
    <citation type="submission" date="2019-05" db="EMBL/GenBank/DDBJ databases">
        <authorList>
            <person name="Zhang S."/>
            <person name="Liu J."/>
        </authorList>
    </citation>
    <scope>NUCLEOTIDE SEQUENCE [LARGE SCALE GENOMIC DNA]</scope>
</reference>
<evidence type="ECO:0000256" key="1">
    <source>
        <dbReference type="ARBA" id="ARBA00004141"/>
    </source>
</evidence>
<evidence type="ECO:0000256" key="2">
    <source>
        <dbReference type="ARBA" id="ARBA00006948"/>
    </source>
</evidence>
<reference evidence="7" key="2">
    <citation type="submission" date="2025-08" db="UniProtKB">
        <authorList>
            <consortium name="Ensembl"/>
        </authorList>
    </citation>
    <scope>IDENTIFICATION</scope>
</reference>
<evidence type="ECO:0000313" key="8">
    <source>
        <dbReference type="Proteomes" id="UP000694520"/>
    </source>
</evidence>
<dbReference type="PANTHER" id="PTHR46441">
    <property type="entry name" value="TRANSMEMBRANE EPIDIDYMAL FAMILY MEMBER 3"/>
    <property type="match status" value="1"/>
</dbReference>
<reference evidence="7" key="3">
    <citation type="submission" date="2025-09" db="UniProtKB">
        <authorList>
            <consortium name="Ensembl"/>
        </authorList>
    </citation>
    <scope>IDENTIFICATION</scope>
</reference>
<keyword evidence="5 6" id="KW-0472">Membrane</keyword>
<organism evidence="7 8">
    <name type="scientific">Bos mutus grunniens</name>
    <name type="common">Wild yak</name>
    <name type="synonym">Bos grunniens</name>
    <dbReference type="NCBI Taxonomy" id="30521"/>
    <lineage>
        <taxon>Eukaryota</taxon>
        <taxon>Metazoa</taxon>
        <taxon>Chordata</taxon>
        <taxon>Craniata</taxon>
        <taxon>Vertebrata</taxon>
        <taxon>Euteleostomi</taxon>
        <taxon>Mammalia</taxon>
        <taxon>Eutheria</taxon>
        <taxon>Laurasiatheria</taxon>
        <taxon>Artiodactyla</taxon>
        <taxon>Ruminantia</taxon>
        <taxon>Pecora</taxon>
        <taxon>Bovidae</taxon>
        <taxon>Bovinae</taxon>
        <taxon>Bos</taxon>
    </lineage>
</organism>
<evidence type="ECO:0000256" key="3">
    <source>
        <dbReference type="ARBA" id="ARBA00022692"/>
    </source>
</evidence>
<evidence type="ECO:0008006" key="9">
    <source>
        <dbReference type="Google" id="ProtNLM"/>
    </source>
</evidence>
<evidence type="ECO:0000256" key="5">
    <source>
        <dbReference type="ARBA" id="ARBA00023136"/>
    </source>
</evidence>
<dbReference type="GO" id="GO:0016020">
    <property type="term" value="C:membrane"/>
    <property type="evidence" value="ECO:0007669"/>
    <property type="project" value="UniProtKB-SubCell"/>
</dbReference>
<comment type="subcellular location">
    <subcellularLocation>
        <location evidence="1">Membrane</location>
        <topology evidence="1">Multi-pass membrane protein</topology>
    </subcellularLocation>
</comment>
<evidence type="ECO:0000313" key="7">
    <source>
        <dbReference type="Ensembl" id="ENSBGRP00000023620.1"/>
    </source>
</evidence>
<dbReference type="GeneTree" id="ENSGT00940000164414"/>
<keyword evidence="8" id="KW-1185">Reference proteome</keyword>
<dbReference type="InterPro" id="IPR006904">
    <property type="entry name" value="DUF716"/>
</dbReference>
<keyword evidence="3 6" id="KW-0812">Transmembrane</keyword>
<sequence length="327" mass="37667">MGGFEGHLFPGLSIFFYGLYHARLISKALISNRLVQYPPCRPWSQGRWAKLQQIHYVGLVKILSSFILVAQELHSVQGQFVLISKIFHQRNFIYDKQWQHLTFYATFFLSGCVDVVSQNVLPQRAPALEQGAQALSMFLIVTLMVSHLEDAEGVELYSHILFVQVLFLLLLVVIAELWAPNSLRFWVMKALLYMIAGSWLIQIGFMLFKPISGHKWMDDDKNDILFVTTFFCWHIISLAMLMIWIYGFSFWWYHYVSVSLEWFLSPAHSGTSGGEVEGREAVRKEDQVSFLQKCQGHMTRSSLGFSQSCLLISEQRKGKRSPRGLLL</sequence>
<dbReference type="Ensembl" id="ENSBGRT00000027236.1">
    <property type="protein sequence ID" value="ENSBGRP00000023620.1"/>
    <property type="gene ID" value="ENSBGRG00000014780.1"/>
</dbReference>
<comment type="similarity">
    <text evidence="2">Belongs to the TMEM45 family.</text>
</comment>
<name>A0A8B9XLA7_BOSMU</name>
<feature type="transmembrane region" description="Helical" evidence="6">
    <location>
        <begin position="224"/>
        <end position="253"/>
    </location>
</feature>
<proteinExistence type="inferred from homology"/>
<evidence type="ECO:0000256" key="4">
    <source>
        <dbReference type="ARBA" id="ARBA00022989"/>
    </source>
</evidence>
<evidence type="ECO:0000256" key="6">
    <source>
        <dbReference type="SAM" id="Phobius"/>
    </source>
</evidence>
<accession>A0A8B9XLA7</accession>
<dbReference type="AlphaFoldDB" id="A0A8B9XLA7"/>
<dbReference type="Pfam" id="PF04819">
    <property type="entry name" value="DUF716"/>
    <property type="match status" value="1"/>
</dbReference>
<feature type="transmembrane region" description="Helical" evidence="6">
    <location>
        <begin position="160"/>
        <end position="179"/>
    </location>
</feature>